<accession>A0A226NCI0</accession>
<feature type="region of interest" description="Disordered" evidence="1">
    <location>
        <begin position="57"/>
        <end position="124"/>
    </location>
</feature>
<dbReference type="AlphaFoldDB" id="A0A226NCI0"/>
<protein>
    <submittedName>
        <fullName evidence="2">Uncharacterized protein</fullName>
    </submittedName>
</protein>
<proteinExistence type="predicted"/>
<feature type="compositionally biased region" description="Basic residues" evidence="1">
    <location>
        <begin position="63"/>
        <end position="76"/>
    </location>
</feature>
<dbReference type="EMBL" id="MCFN01000098">
    <property type="protein sequence ID" value="OXB65305.1"/>
    <property type="molecule type" value="Genomic_DNA"/>
</dbReference>
<reference evidence="2 3" key="1">
    <citation type="submission" date="2016-07" db="EMBL/GenBank/DDBJ databases">
        <title>Disparate Historic Effective Population Sizes Predicted by Modern Levels of Genome Diversity for the Scaled Quail (Callipepla squamata) and the Northern Bobwhite (Colinus virginianus): Inferences from First and Second Generation Draft Genome Assemblies for Sympatric New World Quail.</title>
        <authorList>
            <person name="Oldeschulte D.L."/>
            <person name="Halley Y.A."/>
            <person name="Bhattarai E.K."/>
            <person name="Brashear W.A."/>
            <person name="Hill J."/>
            <person name="Metz R.P."/>
            <person name="Johnson C.D."/>
            <person name="Rollins D."/>
            <person name="Peterson M.J."/>
            <person name="Bickhart D.M."/>
            <person name="Decker J.E."/>
            <person name="Seabury C.M."/>
        </authorList>
    </citation>
    <scope>NUCLEOTIDE SEQUENCE [LARGE SCALE GENOMIC DNA]</scope>
    <source>
        <strain evidence="2 3">Texas</strain>
        <tissue evidence="2">Leg muscle</tissue>
    </source>
</reference>
<feature type="compositionally biased region" description="Polar residues" evidence="1">
    <location>
        <begin position="79"/>
        <end position="96"/>
    </location>
</feature>
<evidence type="ECO:0000313" key="2">
    <source>
        <dbReference type="EMBL" id="OXB65305.1"/>
    </source>
</evidence>
<dbReference type="Proteomes" id="UP000198323">
    <property type="component" value="Unassembled WGS sequence"/>
</dbReference>
<evidence type="ECO:0000313" key="3">
    <source>
        <dbReference type="Proteomes" id="UP000198323"/>
    </source>
</evidence>
<organism evidence="2 3">
    <name type="scientific">Callipepla squamata</name>
    <name type="common">Scaled quail</name>
    <dbReference type="NCBI Taxonomy" id="9009"/>
    <lineage>
        <taxon>Eukaryota</taxon>
        <taxon>Metazoa</taxon>
        <taxon>Chordata</taxon>
        <taxon>Craniata</taxon>
        <taxon>Vertebrata</taxon>
        <taxon>Euteleostomi</taxon>
        <taxon>Archelosauria</taxon>
        <taxon>Archosauria</taxon>
        <taxon>Dinosauria</taxon>
        <taxon>Saurischia</taxon>
        <taxon>Theropoda</taxon>
        <taxon>Coelurosauria</taxon>
        <taxon>Aves</taxon>
        <taxon>Neognathae</taxon>
        <taxon>Galloanserae</taxon>
        <taxon>Galliformes</taxon>
        <taxon>Odontophoridae</taxon>
        <taxon>Callipepla</taxon>
    </lineage>
</organism>
<keyword evidence="3" id="KW-1185">Reference proteome</keyword>
<name>A0A226NCI0_CALSU</name>
<evidence type="ECO:0000256" key="1">
    <source>
        <dbReference type="SAM" id="MobiDB-lite"/>
    </source>
</evidence>
<sequence length="213" mass="23016">MLSFIPQIGSPRPWEGSQRWMGMTETAPAGAVLPSLPGSTKAGSRARDELCIPAASEELGARSRSRSLKPAARHRAPQSVRSPRTNTHPYNSTSPPGSRGLPFPAAGSPKPLVSQSGEMCVTPQGRLPVPPVHSQDLAPYQRAVALQLLCGHPSSRQPGEHRSCWRCASGSKGWYNQGQYRCRGYRCCWVKAAGDAETVLEGKRHSPGREGRK</sequence>
<gene>
    <name evidence="2" type="ORF">ASZ78_001612</name>
</gene>
<comment type="caution">
    <text evidence="2">The sequence shown here is derived from an EMBL/GenBank/DDBJ whole genome shotgun (WGS) entry which is preliminary data.</text>
</comment>